<evidence type="ECO:0000256" key="1">
    <source>
        <dbReference type="ARBA" id="ARBA00004141"/>
    </source>
</evidence>
<feature type="transmembrane region" description="Helical" evidence="5">
    <location>
        <begin position="89"/>
        <end position="110"/>
    </location>
</feature>
<dbReference type="FunFam" id="1.20.1250.20:FF:000532">
    <property type="entry name" value="SLC (SoLute Carrier) homolog"/>
    <property type="match status" value="1"/>
</dbReference>
<dbReference type="InParanoid" id="E0V965"/>
<dbReference type="KEGG" id="phu:Phum_PHUM004430"/>
<dbReference type="Pfam" id="PF07690">
    <property type="entry name" value="MFS_1"/>
    <property type="match status" value="1"/>
</dbReference>
<dbReference type="EnsemblMetazoa" id="PHUM004430-RA">
    <property type="protein sequence ID" value="PHUM004430-PA"/>
    <property type="gene ID" value="PHUM004430"/>
</dbReference>
<dbReference type="InterPro" id="IPR020846">
    <property type="entry name" value="MFS_dom"/>
</dbReference>
<feature type="transmembrane region" description="Helical" evidence="5">
    <location>
        <begin position="64"/>
        <end position="83"/>
    </location>
</feature>
<dbReference type="SUPFAM" id="SSF103473">
    <property type="entry name" value="MFS general substrate transporter"/>
    <property type="match status" value="1"/>
</dbReference>
<feature type="domain" description="Major facilitator superfamily (MFS) profile" evidence="6">
    <location>
        <begin position="1"/>
        <end position="354"/>
    </location>
</feature>
<dbReference type="STRING" id="121224.E0V965"/>
<feature type="transmembrane region" description="Helical" evidence="5">
    <location>
        <begin position="156"/>
        <end position="181"/>
    </location>
</feature>
<reference evidence="7" key="2">
    <citation type="submission" date="2007-04" db="EMBL/GenBank/DDBJ databases">
        <title>The genome of the human body louse.</title>
        <authorList>
            <consortium name="The Human Body Louse Genome Consortium"/>
            <person name="Kirkness E."/>
            <person name="Walenz B."/>
            <person name="Hass B."/>
            <person name="Bruggner R."/>
            <person name="Strausberg R."/>
        </authorList>
    </citation>
    <scope>NUCLEOTIDE SEQUENCE</scope>
    <source>
        <strain evidence="7">USDA</strain>
    </source>
</reference>
<dbReference type="Gene3D" id="1.20.1250.20">
    <property type="entry name" value="MFS general substrate transporter like domains"/>
    <property type="match status" value="2"/>
</dbReference>
<gene>
    <name evidence="8" type="primary">8233494</name>
    <name evidence="7" type="ORF">Phum_PHUM004430</name>
</gene>
<dbReference type="InterPro" id="IPR036259">
    <property type="entry name" value="MFS_trans_sf"/>
</dbReference>
<proteinExistence type="predicted"/>
<evidence type="ECO:0000259" key="6">
    <source>
        <dbReference type="PROSITE" id="PS50850"/>
    </source>
</evidence>
<dbReference type="OMA" id="ESTLQPW"/>
<protein>
    <submittedName>
        <fullName evidence="7 8">Sialin, putative</fullName>
    </submittedName>
</protein>
<organism>
    <name type="scientific">Pediculus humanus subsp. corporis</name>
    <name type="common">Body louse</name>
    <dbReference type="NCBI Taxonomy" id="121224"/>
    <lineage>
        <taxon>Eukaryota</taxon>
        <taxon>Metazoa</taxon>
        <taxon>Ecdysozoa</taxon>
        <taxon>Arthropoda</taxon>
        <taxon>Hexapoda</taxon>
        <taxon>Insecta</taxon>
        <taxon>Pterygota</taxon>
        <taxon>Neoptera</taxon>
        <taxon>Paraneoptera</taxon>
        <taxon>Psocodea</taxon>
        <taxon>Troctomorpha</taxon>
        <taxon>Phthiraptera</taxon>
        <taxon>Anoplura</taxon>
        <taxon>Pediculidae</taxon>
        <taxon>Pediculus</taxon>
    </lineage>
</organism>
<evidence type="ECO:0000313" key="8">
    <source>
        <dbReference type="EnsemblMetazoa" id="PHUM004430-PA"/>
    </source>
</evidence>
<dbReference type="GO" id="GO:0006820">
    <property type="term" value="P:monoatomic anion transport"/>
    <property type="evidence" value="ECO:0007669"/>
    <property type="project" value="TreeGrafter"/>
</dbReference>
<dbReference type="InterPro" id="IPR050382">
    <property type="entry name" value="MFS_Na/Anion_cotransporter"/>
</dbReference>
<dbReference type="OrthoDB" id="2985014at2759"/>
<dbReference type="PANTHER" id="PTHR11662:SF399">
    <property type="entry name" value="FI19708P1-RELATED"/>
    <property type="match status" value="1"/>
</dbReference>
<evidence type="ECO:0000313" key="7">
    <source>
        <dbReference type="EMBL" id="EEB09921.1"/>
    </source>
</evidence>
<dbReference type="eggNOG" id="KOG2532">
    <property type="taxonomic scope" value="Eukaryota"/>
</dbReference>
<dbReference type="GO" id="GO:0016020">
    <property type="term" value="C:membrane"/>
    <property type="evidence" value="ECO:0007669"/>
    <property type="project" value="UniProtKB-SubCell"/>
</dbReference>
<dbReference type="CTD" id="8233494"/>
<dbReference type="HOGENOM" id="CLU_001265_5_0_1"/>
<keyword evidence="3 5" id="KW-1133">Transmembrane helix</keyword>
<evidence type="ECO:0000313" key="9">
    <source>
        <dbReference type="Proteomes" id="UP000009046"/>
    </source>
</evidence>
<dbReference type="PANTHER" id="PTHR11662">
    <property type="entry name" value="SOLUTE CARRIER FAMILY 17"/>
    <property type="match status" value="1"/>
</dbReference>
<keyword evidence="4 5" id="KW-0472">Membrane</keyword>
<keyword evidence="2 5" id="KW-0812">Transmembrane</keyword>
<reference evidence="8" key="3">
    <citation type="submission" date="2020-05" db="UniProtKB">
        <authorList>
            <consortium name="EnsemblMetazoa"/>
        </authorList>
    </citation>
    <scope>IDENTIFICATION</scope>
    <source>
        <strain evidence="8">USDA</strain>
    </source>
</reference>
<dbReference type="VEuPathDB" id="VectorBase:PHUM004430"/>
<dbReference type="RefSeq" id="XP_002422659.1">
    <property type="nucleotide sequence ID" value="XM_002422614.1"/>
</dbReference>
<feature type="transmembrane region" description="Helical" evidence="5">
    <location>
        <begin position="256"/>
        <end position="278"/>
    </location>
</feature>
<reference evidence="7" key="1">
    <citation type="submission" date="2007-04" db="EMBL/GenBank/DDBJ databases">
        <title>Annotation of Pediculus humanus corporis strain USDA.</title>
        <authorList>
            <person name="Kirkness E."/>
            <person name="Hannick L."/>
            <person name="Hass B."/>
            <person name="Bruggner R."/>
            <person name="Lawson D."/>
            <person name="Bidwell S."/>
            <person name="Joardar V."/>
            <person name="Caler E."/>
            <person name="Walenz B."/>
            <person name="Inman J."/>
            <person name="Schobel S."/>
            <person name="Galinsky K."/>
            <person name="Amedeo P."/>
            <person name="Strausberg R."/>
        </authorList>
    </citation>
    <scope>NUCLEOTIDE SEQUENCE</scope>
    <source>
        <strain evidence="7">USDA</strain>
    </source>
</reference>
<dbReference type="AlphaFoldDB" id="E0V965"/>
<feature type="transmembrane region" description="Helical" evidence="5">
    <location>
        <begin position="231"/>
        <end position="250"/>
    </location>
</feature>
<dbReference type="GO" id="GO:0022857">
    <property type="term" value="F:transmembrane transporter activity"/>
    <property type="evidence" value="ECO:0007669"/>
    <property type="project" value="InterPro"/>
</dbReference>
<sequence>MGISVFIAGFVNLLLPIACKYHYLLASMIRAVQGLALGVTWPVMHWLSARWIPQTERSKFMTSYHGAAIGTAITYPLSGIIITHYGWEFVFYFIGIITLIWCVAWCLLVYDSPNEHPRLTDKESKYLKEKIGNVVTLDKRKVTKTPWREILTSKPFWAVLMASHALMWGTITLSMQTPTYFYEVHQLDIKSTGFVSGIPEVSKFLFALVFSTAIDKSIAKKKLKMTTARKLAVVVSEFFPANLLVILGFLGSSNKILATILLSGISLLGGASTSGSLANVVDLSPNHAGILLGIIKTLTIIPGVVSPLFVNYLRGDHMLDGGDKSEQWKNVFLLLAIIFIFCSSLYVIMGSGEVQYWNDLDKKETEEVVFLEECKTIQGQEMEKNI</sequence>
<dbReference type="EMBL" id="AAZO01000052">
    <property type="status" value="NOT_ANNOTATED_CDS"/>
    <property type="molecule type" value="Genomic_DNA"/>
</dbReference>
<feature type="transmembrane region" description="Helical" evidence="5">
    <location>
        <begin position="330"/>
        <end position="348"/>
    </location>
</feature>
<dbReference type="Proteomes" id="UP000009046">
    <property type="component" value="Unassembled WGS sequence"/>
</dbReference>
<comment type="subcellular location">
    <subcellularLocation>
        <location evidence="1">Membrane</location>
        <topology evidence="1">Multi-pass membrane protein</topology>
    </subcellularLocation>
</comment>
<evidence type="ECO:0000256" key="4">
    <source>
        <dbReference type="ARBA" id="ARBA00023136"/>
    </source>
</evidence>
<dbReference type="EMBL" id="DS234989">
    <property type="protein sequence ID" value="EEB09921.1"/>
    <property type="molecule type" value="Genomic_DNA"/>
</dbReference>
<dbReference type="InterPro" id="IPR011701">
    <property type="entry name" value="MFS"/>
</dbReference>
<keyword evidence="9" id="KW-1185">Reference proteome</keyword>
<feature type="transmembrane region" description="Helical" evidence="5">
    <location>
        <begin position="290"/>
        <end position="310"/>
    </location>
</feature>
<name>E0V965_PEDHC</name>
<evidence type="ECO:0000256" key="3">
    <source>
        <dbReference type="ARBA" id="ARBA00022989"/>
    </source>
</evidence>
<accession>E0V965</accession>
<dbReference type="GeneID" id="8233494"/>
<dbReference type="PROSITE" id="PS50850">
    <property type="entry name" value="MFS"/>
    <property type="match status" value="1"/>
</dbReference>
<evidence type="ECO:0000256" key="5">
    <source>
        <dbReference type="SAM" id="Phobius"/>
    </source>
</evidence>
<evidence type="ECO:0000256" key="2">
    <source>
        <dbReference type="ARBA" id="ARBA00022692"/>
    </source>
</evidence>
<feature type="transmembrane region" description="Helical" evidence="5">
    <location>
        <begin position="201"/>
        <end position="219"/>
    </location>
</feature>